<organism evidence="3 4">
    <name type="scientific">Dyella flagellata</name>
    <dbReference type="NCBI Taxonomy" id="1867833"/>
    <lineage>
        <taxon>Bacteria</taxon>
        <taxon>Pseudomonadati</taxon>
        <taxon>Pseudomonadota</taxon>
        <taxon>Gammaproteobacteria</taxon>
        <taxon>Lysobacterales</taxon>
        <taxon>Rhodanobacteraceae</taxon>
        <taxon>Dyella</taxon>
    </lineage>
</organism>
<protein>
    <submittedName>
        <fullName evidence="3">Oxidoreductase</fullName>
    </submittedName>
</protein>
<dbReference type="InterPro" id="IPR011032">
    <property type="entry name" value="GroES-like_sf"/>
</dbReference>
<evidence type="ECO:0000313" key="3">
    <source>
        <dbReference type="EMBL" id="GLQ89033.1"/>
    </source>
</evidence>
<accession>A0ABQ5XD67</accession>
<dbReference type="Pfam" id="PF13602">
    <property type="entry name" value="ADH_zinc_N_2"/>
    <property type="match status" value="1"/>
</dbReference>
<dbReference type="SUPFAM" id="SSF51735">
    <property type="entry name" value="NAD(P)-binding Rossmann-fold domains"/>
    <property type="match status" value="1"/>
</dbReference>
<dbReference type="CDD" id="cd05289">
    <property type="entry name" value="MDR_like_2"/>
    <property type="match status" value="1"/>
</dbReference>
<dbReference type="InterPro" id="IPR051603">
    <property type="entry name" value="Zinc-ADH_QOR/CCCR"/>
</dbReference>
<comment type="caution">
    <text evidence="3">The sequence shown here is derived from an EMBL/GenBank/DDBJ whole genome shotgun (WGS) entry which is preliminary data.</text>
</comment>
<name>A0ABQ5XD67_9GAMM</name>
<dbReference type="InterPro" id="IPR036291">
    <property type="entry name" value="NAD(P)-bd_dom_sf"/>
</dbReference>
<feature type="domain" description="Enoyl reductase (ER)" evidence="2">
    <location>
        <begin position="11"/>
        <end position="302"/>
    </location>
</feature>
<evidence type="ECO:0000259" key="2">
    <source>
        <dbReference type="SMART" id="SM00829"/>
    </source>
</evidence>
<dbReference type="Gene3D" id="3.40.50.720">
    <property type="entry name" value="NAD(P)-binding Rossmann-like Domain"/>
    <property type="match status" value="1"/>
</dbReference>
<dbReference type="InterPro" id="IPR020843">
    <property type="entry name" value="ER"/>
</dbReference>
<dbReference type="Proteomes" id="UP001156627">
    <property type="component" value="Unassembled WGS sequence"/>
</dbReference>
<dbReference type="SMART" id="SM00829">
    <property type="entry name" value="PKS_ER"/>
    <property type="match status" value="1"/>
</dbReference>
<dbReference type="PANTHER" id="PTHR44154">
    <property type="entry name" value="QUINONE OXIDOREDUCTASE"/>
    <property type="match status" value="1"/>
</dbReference>
<dbReference type="EMBL" id="BSOA01000028">
    <property type="protein sequence ID" value="GLQ89033.1"/>
    <property type="molecule type" value="Genomic_DNA"/>
</dbReference>
<dbReference type="InterPro" id="IPR013154">
    <property type="entry name" value="ADH-like_N"/>
</dbReference>
<dbReference type="Gene3D" id="3.90.180.10">
    <property type="entry name" value="Medium-chain alcohol dehydrogenases, catalytic domain"/>
    <property type="match status" value="1"/>
</dbReference>
<keyword evidence="4" id="KW-1185">Reference proteome</keyword>
<dbReference type="RefSeq" id="WP_284332477.1">
    <property type="nucleotide sequence ID" value="NZ_BSOA01000028.1"/>
</dbReference>
<sequence length="305" mass="31764">MPRAVIFEAYGPPEVLKMAEKPRPNPKEGEVLVNVEAAGVQPFDTAYRSGALRQWAPAKFPQSLGLEFAGTIGETGGKVAGFDTGDAILGWSLDGAYAEMIVVPAGQFVRKPDAMSWPEAGALSASGQAASTALDALALRAGQTLIVHAAAGGVGSFAVQIAAAHGVRVIGTASPDNHAYLRELGAIPVDYHGDLEGNLRRAAPEGIDAALIAVGGEEPIRTSVALTSDAARVVTLAFDPASERYGVKRIGTQRSTERLASLVALYEAGKLRVPVGRVFALEAAADAHRHVETGHSRGKTVLVMQ</sequence>
<evidence type="ECO:0000313" key="4">
    <source>
        <dbReference type="Proteomes" id="UP001156627"/>
    </source>
</evidence>
<dbReference type="PANTHER" id="PTHR44154:SF1">
    <property type="entry name" value="QUINONE OXIDOREDUCTASE"/>
    <property type="match status" value="1"/>
</dbReference>
<keyword evidence="1" id="KW-0521">NADP</keyword>
<dbReference type="SUPFAM" id="SSF50129">
    <property type="entry name" value="GroES-like"/>
    <property type="match status" value="1"/>
</dbReference>
<reference evidence="4" key="1">
    <citation type="journal article" date="2019" name="Int. J. Syst. Evol. Microbiol.">
        <title>The Global Catalogue of Microorganisms (GCM) 10K type strain sequencing project: providing services to taxonomists for standard genome sequencing and annotation.</title>
        <authorList>
            <consortium name="The Broad Institute Genomics Platform"/>
            <consortium name="The Broad Institute Genome Sequencing Center for Infectious Disease"/>
            <person name="Wu L."/>
            <person name="Ma J."/>
        </authorList>
    </citation>
    <scope>NUCLEOTIDE SEQUENCE [LARGE SCALE GENOMIC DNA]</scope>
    <source>
        <strain evidence="4">NBRC 111981</strain>
    </source>
</reference>
<dbReference type="Pfam" id="PF08240">
    <property type="entry name" value="ADH_N"/>
    <property type="match status" value="1"/>
</dbReference>
<evidence type="ECO:0000256" key="1">
    <source>
        <dbReference type="ARBA" id="ARBA00022857"/>
    </source>
</evidence>
<proteinExistence type="predicted"/>
<gene>
    <name evidence="3" type="ORF">GCM10007898_26050</name>
</gene>